<dbReference type="InterPro" id="IPR024567">
    <property type="entry name" value="RNase_HII/HIII_dom"/>
</dbReference>
<dbReference type="GO" id="GO:0043137">
    <property type="term" value="P:DNA replication, removal of RNA primer"/>
    <property type="evidence" value="ECO:0007669"/>
    <property type="project" value="TreeGrafter"/>
</dbReference>
<dbReference type="AlphaFoldDB" id="A0A9X8DRP2"/>
<dbReference type="GO" id="GO:0046872">
    <property type="term" value="F:metal ion binding"/>
    <property type="evidence" value="ECO:0007669"/>
    <property type="project" value="UniProtKB-KW"/>
</dbReference>
<comment type="cofactor">
    <cofactor evidence="2">
        <name>Mg(2+)</name>
        <dbReference type="ChEBI" id="CHEBI:18420"/>
    </cofactor>
</comment>
<feature type="non-terminal residue" evidence="11">
    <location>
        <position position="1"/>
    </location>
</feature>
<dbReference type="CDD" id="cd07181">
    <property type="entry name" value="RNase_HII_eukaryota_like"/>
    <property type="match status" value="1"/>
</dbReference>
<protein>
    <recommendedName>
        <fullName evidence="9">Ribonuclease</fullName>
        <ecNumber evidence="9">3.1.26.4</ecNumber>
    </recommendedName>
</protein>
<proteinExistence type="inferred from homology"/>
<dbReference type="SUPFAM" id="SSF53098">
    <property type="entry name" value="Ribonuclease H-like"/>
    <property type="match status" value="1"/>
</dbReference>
<accession>A0A9X8DRP2</accession>
<dbReference type="GO" id="GO:0004523">
    <property type="term" value="F:RNA-DNA hybrid ribonuclease activity"/>
    <property type="evidence" value="ECO:0007669"/>
    <property type="project" value="UniProtKB-UniRule"/>
</dbReference>
<dbReference type="FunFam" id="3.30.420.10:FF:000016">
    <property type="entry name" value="Ribonuclease"/>
    <property type="match status" value="1"/>
</dbReference>
<dbReference type="EC" id="3.1.26.4" evidence="9"/>
<dbReference type="Pfam" id="PF01351">
    <property type="entry name" value="RNase_HII"/>
    <property type="match status" value="1"/>
</dbReference>
<name>A0A9X8DRP2_APHAT</name>
<feature type="domain" description="RNase H type-2" evidence="10">
    <location>
        <begin position="28"/>
        <end position="251"/>
    </location>
</feature>
<comment type="catalytic activity">
    <reaction evidence="1 8 9">
        <text>Endonucleolytic cleavage to 5'-phosphomonoester.</text>
        <dbReference type="EC" id="3.1.26.4"/>
    </reaction>
</comment>
<feature type="binding site" evidence="8">
    <location>
        <position position="140"/>
    </location>
    <ligand>
        <name>a divalent metal cation</name>
        <dbReference type="ChEBI" id="CHEBI:60240"/>
    </ligand>
</feature>
<evidence type="ECO:0000256" key="1">
    <source>
        <dbReference type="ARBA" id="ARBA00000077"/>
    </source>
</evidence>
<evidence type="ECO:0000256" key="4">
    <source>
        <dbReference type="ARBA" id="ARBA00022722"/>
    </source>
</evidence>
<keyword evidence="6 8" id="KW-0255">Endonuclease</keyword>
<dbReference type="InterPro" id="IPR023160">
    <property type="entry name" value="RNase_HII_hlx-loop-hlx_cap_dom"/>
</dbReference>
<sequence>AFNSAFHCTSTMLHQSAVPTVCLENGVDVMLGIDEAGRGPVLGPMVYGAAYWRVQDDAVMSSQGFDDSKALTHESRQRLFDKIKATTDMGYVTRTIDATEISHNMLTRRRNLNEMSRDAAIEMIVAVQNAGVNVKHVYVDTVGDPGWYRMFLTKHFHGKIVFTVEKKADSLFKVVSAASICAKVTRDAVVASWQYESSGLAKLDTDFGSGYPSDPKCKRWLHDALEPVFGYPNIVRFSWGTLESYNNRLVDVTWPHDKEVYIHIVDAPVGTQSIAAFMTTSTAKKRKRAAYFSQANLEVVQDL</sequence>
<dbReference type="EMBL" id="QUTI01034324">
    <property type="protein sequence ID" value="RLO02164.1"/>
    <property type="molecule type" value="Genomic_DNA"/>
</dbReference>
<dbReference type="GO" id="GO:0006298">
    <property type="term" value="P:mismatch repair"/>
    <property type="evidence" value="ECO:0007669"/>
    <property type="project" value="TreeGrafter"/>
</dbReference>
<evidence type="ECO:0000256" key="9">
    <source>
        <dbReference type="RuleBase" id="RU003515"/>
    </source>
</evidence>
<feature type="binding site" evidence="8">
    <location>
        <position position="34"/>
    </location>
    <ligand>
        <name>a divalent metal cation</name>
        <dbReference type="ChEBI" id="CHEBI:60240"/>
    </ligand>
</feature>
<evidence type="ECO:0000313" key="12">
    <source>
        <dbReference type="Proteomes" id="UP000275652"/>
    </source>
</evidence>
<dbReference type="NCBIfam" id="TIGR00729">
    <property type="entry name" value="ribonuclease HII"/>
    <property type="match status" value="1"/>
</dbReference>
<reference evidence="11 12" key="1">
    <citation type="journal article" date="2018" name="J. Invertebr. Pathol.">
        <title>New genotyping method for the causative agent of crayfish plague (Aphanomyces astaci) based on whole genome data.</title>
        <authorList>
            <person name="Minardi D."/>
            <person name="Studholme D.J."/>
            <person name="van der Giezen M."/>
            <person name="Pretto T."/>
            <person name="Oidtmann B."/>
        </authorList>
    </citation>
    <scope>NUCLEOTIDE SEQUENCE [LARGE SCALE GENOMIC DNA]</scope>
    <source>
        <strain evidence="11 12">KB13</strain>
    </source>
</reference>
<comment type="cofactor">
    <cofactor evidence="8">
        <name>Mn(2+)</name>
        <dbReference type="ChEBI" id="CHEBI:29035"/>
    </cofactor>
    <cofactor evidence="8">
        <name>Mg(2+)</name>
        <dbReference type="ChEBI" id="CHEBI:18420"/>
    </cofactor>
    <text evidence="8">Manganese or magnesium. Binds 1 divalent metal ion per monomer in the absence of substrate. May bind a second metal ion after substrate binding.</text>
</comment>
<keyword evidence="5 8" id="KW-0479">Metal-binding</keyword>
<comment type="function">
    <text evidence="9">Endonuclease that specifically degrades the RNA of RNA-DNA hybrids.</text>
</comment>
<dbReference type="PANTHER" id="PTHR10954">
    <property type="entry name" value="RIBONUCLEASE H2 SUBUNIT A"/>
    <property type="match status" value="1"/>
</dbReference>
<evidence type="ECO:0000256" key="5">
    <source>
        <dbReference type="ARBA" id="ARBA00022723"/>
    </source>
</evidence>
<gene>
    <name evidence="11" type="ORF">DYB28_014674</name>
</gene>
<comment type="similarity">
    <text evidence="3">Belongs to the RNase HII family. Eukaryotic subfamily.</text>
</comment>
<dbReference type="PROSITE" id="PS51975">
    <property type="entry name" value="RNASE_H_2"/>
    <property type="match status" value="1"/>
</dbReference>
<evidence type="ECO:0000259" key="10">
    <source>
        <dbReference type="PROSITE" id="PS51975"/>
    </source>
</evidence>
<keyword evidence="4 8" id="KW-0540">Nuclease</keyword>
<organism evidence="11 12">
    <name type="scientific">Aphanomyces astaci</name>
    <name type="common">Crayfish plague agent</name>
    <dbReference type="NCBI Taxonomy" id="112090"/>
    <lineage>
        <taxon>Eukaryota</taxon>
        <taxon>Sar</taxon>
        <taxon>Stramenopiles</taxon>
        <taxon>Oomycota</taxon>
        <taxon>Saprolegniomycetes</taxon>
        <taxon>Saprolegniales</taxon>
        <taxon>Verrucalvaceae</taxon>
        <taxon>Aphanomyces</taxon>
    </lineage>
</organism>
<evidence type="ECO:0000256" key="2">
    <source>
        <dbReference type="ARBA" id="ARBA00001946"/>
    </source>
</evidence>
<dbReference type="FunFam" id="1.10.10.460:FF:000001">
    <property type="entry name" value="Ribonuclease"/>
    <property type="match status" value="1"/>
</dbReference>
<dbReference type="PANTHER" id="PTHR10954:SF7">
    <property type="entry name" value="RIBONUCLEASE H2 SUBUNIT A"/>
    <property type="match status" value="1"/>
</dbReference>
<evidence type="ECO:0000256" key="3">
    <source>
        <dbReference type="ARBA" id="ARBA00007058"/>
    </source>
</evidence>
<dbReference type="Gene3D" id="1.10.10.460">
    <property type="entry name" value="Ribonuclease hii. Domain 2"/>
    <property type="match status" value="1"/>
</dbReference>
<evidence type="ECO:0000256" key="8">
    <source>
        <dbReference type="PROSITE-ProRule" id="PRU01319"/>
    </source>
</evidence>
<dbReference type="GO" id="GO:0003723">
    <property type="term" value="F:RNA binding"/>
    <property type="evidence" value="ECO:0007669"/>
    <property type="project" value="UniProtKB-UniRule"/>
</dbReference>
<dbReference type="InterPro" id="IPR001352">
    <property type="entry name" value="RNase_HII/HIII"/>
</dbReference>
<dbReference type="InterPro" id="IPR004649">
    <property type="entry name" value="RNase_H2_suA"/>
</dbReference>
<evidence type="ECO:0000256" key="6">
    <source>
        <dbReference type="ARBA" id="ARBA00022759"/>
    </source>
</evidence>
<feature type="binding site" evidence="8">
    <location>
        <position position="35"/>
    </location>
    <ligand>
        <name>a divalent metal cation</name>
        <dbReference type="ChEBI" id="CHEBI:60240"/>
    </ligand>
</feature>
<evidence type="ECO:0000256" key="7">
    <source>
        <dbReference type="ARBA" id="ARBA00022801"/>
    </source>
</evidence>
<comment type="caution">
    <text evidence="11">The sequence shown here is derived from an EMBL/GenBank/DDBJ whole genome shotgun (WGS) entry which is preliminary data.</text>
</comment>
<dbReference type="InterPro" id="IPR036397">
    <property type="entry name" value="RNaseH_sf"/>
</dbReference>
<dbReference type="GO" id="GO:0032299">
    <property type="term" value="C:ribonuclease H2 complex"/>
    <property type="evidence" value="ECO:0007669"/>
    <property type="project" value="TreeGrafter"/>
</dbReference>
<evidence type="ECO:0000313" key="11">
    <source>
        <dbReference type="EMBL" id="RLO02164.1"/>
    </source>
</evidence>
<dbReference type="Gene3D" id="3.30.420.10">
    <property type="entry name" value="Ribonuclease H-like superfamily/Ribonuclease H"/>
    <property type="match status" value="1"/>
</dbReference>
<dbReference type="InterPro" id="IPR012337">
    <property type="entry name" value="RNaseH-like_sf"/>
</dbReference>
<dbReference type="Proteomes" id="UP000275652">
    <property type="component" value="Unassembled WGS sequence"/>
</dbReference>
<keyword evidence="7 8" id="KW-0378">Hydrolase</keyword>